<evidence type="ECO:0000313" key="2">
    <source>
        <dbReference type="EMBL" id="POR39252.1"/>
    </source>
</evidence>
<dbReference type="Proteomes" id="UP000237481">
    <property type="component" value="Unassembled WGS sequence"/>
</dbReference>
<gene>
    <name evidence="2" type="ORF">TPAR_00547</name>
</gene>
<dbReference type="InterPro" id="IPR028364">
    <property type="entry name" value="Ribosomal_uL1/biogenesis"/>
</dbReference>
<name>A0A2S4L9Y7_9HYPO</name>
<feature type="region of interest" description="Disordered" evidence="1">
    <location>
        <begin position="398"/>
        <end position="463"/>
    </location>
</feature>
<feature type="compositionally biased region" description="Basic residues" evidence="1">
    <location>
        <begin position="448"/>
        <end position="457"/>
    </location>
</feature>
<evidence type="ECO:0000313" key="3">
    <source>
        <dbReference type="Proteomes" id="UP000237481"/>
    </source>
</evidence>
<dbReference type="InterPro" id="IPR023674">
    <property type="entry name" value="Ribosomal_uL1-like"/>
</dbReference>
<dbReference type="CDD" id="cd00403">
    <property type="entry name" value="Ribosomal_L1"/>
    <property type="match status" value="1"/>
</dbReference>
<dbReference type="Gene3D" id="3.40.50.790">
    <property type="match status" value="1"/>
</dbReference>
<evidence type="ECO:0000256" key="1">
    <source>
        <dbReference type="SAM" id="MobiDB-lite"/>
    </source>
</evidence>
<dbReference type="OrthoDB" id="10251727at2759"/>
<comment type="caution">
    <text evidence="2">The sequence shown here is derived from an EMBL/GenBank/DDBJ whole genome shotgun (WGS) entry which is preliminary data.</text>
</comment>
<reference evidence="2 3" key="1">
    <citation type="submission" date="2018-01" db="EMBL/GenBank/DDBJ databases">
        <title>Harnessing the power of phylogenomics to disentangle the directionality and signatures of interkingdom host jumping in the parasitic fungal genus Tolypocladium.</title>
        <authorList>
            <person name="Quandt C.A."/>
            <person name="Patterson W."/>
            <person name="Spatafora J.W."/>
        </authorList>
    </citation>
    <scope>NUCLEOTIDE SEQUENCE [LARGE SCALE GENOMIC DNA]</scope>
    <source>
        <strain evidence="2 3">NRBC 100945</strain>
    </source>
</reference>
<dbReference type="STRING" id="94208.A0A2S4L9Y7"/>
<protein>
    <submittedName>
        <fullName evidence="2">Ribosome biogenesis protein C8F11.04</fullName>
    </submittedName>
</protein>
<proteinExistence type="predicted"/>
<keyword evidence="3" id="KW-1185">Reference proteome</keyword>
<accession>A0A2S4L9Y7</accession>
<dbReference type="Pfam" id="PF00687">
    <property type="entry name" value="Ribosomal_L1"/>
    <property type="match status" value="1"/>
</dbReference>
<sequence length="463" mass="51311">TRHARLRAGGLRKRGLAWWGYPGPDRAKTGPRRWHNYSERRSRQRKFWTLFLRLAVANHHPTTKRWTCNQPHSRPSTMAPSKEVVAAGPKAVASIDPDQTLKASRALLAHIKKAARQSAEESTKRNLLKDDDDDDAADAPVWLTLTTKRHIADKARLQPGKIPLPHSLNADEATTICAITADPQRAYKNIIGSDAFPAALARRITRVIDFSKLKAKYGQYEAQRKLFAEHDVFLADDRIINRLPKVLGKTFYKTTQKRPIPVVLQAKRPKVDGKRARRQNKGGDEAAVNAGTAADMAKEIEKALGSALVSLAPTTNTAVRVGFAHWAPEHIAANVDAVATALVEKWVPQKWRNVRSVYIKGQDTTALPIWLTDELWVDDKDVVADDGEAKAKAVEKANIGKKRKAPEAAAAAAEEAESPAPKKRARKQPKKPDGDDDKLDAQIAERKAKLRKQKAAAKKAIEE</sequence>
<dbReference type="EMBL" id="PKSG01000054">
    <property type="protein sequence ID" value="POR39252.1"/>
    <property type="molecule type" value="Genomic_DNA"/>
</dbReference>
<dbReference type="SUPFAM" id="SSF56808">
    <property type="entry name" value="Ribosomal protein L1"/>
    <property type="match status" value="1"/>
</dbReference>
<organism evidence="2 3">
    <name type="scientific">Tolypocladium paradoxum</name>
    <dbReference type="NCBI Taxonomy" id="94208"/>
    <lineage>
        <taxon>Eukaryota</taxon>
        <taxon>Fungi</taxon>
        <taxon>Dikarya</taxon>
        <taxon>Ascomycota</taxon>
        <taxon>Pezizomycotina</taxon>
        <taxon>Sordariomycetes</taxon>
        <taxon>Hypocreomycetidae</taxon>
        <taxon>Hypocreales</taxon>
        <taxon>Ophiocordycipitaceae</taxon>
        <taxon>Tolypocladium</taxon>
    </lineage>
</organism>
<feature type="non-terminal residue" evidence="2">
    <location>
        <position position="1"/>
    </location>
</feature>
<dbReference type="AlphaFoldDB" id="A0A2S4L9Y7"/>
<feature type="non-terminal residue" evidence="2">
    <location>
        <position position="463"/>
    </location>
</feature>
<dbReference type="InterPro" id="IPR016095">
    <property type="entry name" value="Ribosomal_uL1_3-a/b-sand"/>
</dbReference>